<keyword evidence="7 13" id="KW-0812">Transmembrane</keyword>
<dbReference type="InterPro" id="IPR002659">
    <property type="entry name" value="Glyco_trans_31"/>
</dbReference>
<keyword evidence="5 13" id="KW-0328">Glycosyltransferase</keyword>
<dbReference type="InterPro" id="IPR025298">
    <property type="entry name" value="DUF4094"/>
</dbReference>
<keyword evidence="11 13" id="KW-0472">Membrane</keyword>
<evidence type="ECO:0000256" key="1">
    <source>
        <dbReference type="ARBA" id="ARBA00001936"/>
    </source>
</evidence>
<evidence type="ECO:0000256" key="12">
    <source>
        <dbReference type="ARBA" id="ARBA00023211"/>
    </source>
</evidence>
<dbReference type="PANTHER" id="PTHR11214">
    <property type="entry name" value="BETA-1,3-N-ACETYLGLUCOSAMINYLTRANSFERASE"/>
    <property type="match status" value="1"/>
</dbReference>
<gene>
    <name evidence="15" type="ORF">DCAF_LOCUS23767</name>
</gene>
<keyword evidence="16" id="KW-1185">Reference proteome</keyword>
<keyword evidence="10 13" id="KW-0333">Golgi apparatus</keyword>
<comment type="pathway">
    <text evidence="3">Protein modification; protein glycosylation.</text>
</comment>
<dbReference type="EC" id="2.4.1.-" evidence="13"/>
<evidence type="ECO:0000256" key="3">
    <source>
        <dbReference type="ARBA" id="ARBA00004922"/>
    </source>
</evidence>
<feature type="transmembrane region" description="Helical" evidence="13">
    <location>
        <begin position="24"/>
        <end position="44"/>
    </location>
</feature>
<protein>
    <recommendedName>
        <fullName evidence="13">Hexosyltransferase</fullName>
        <ecNumber evidence="13">2.4.1.-</ecNumber>
    </recommendedName>
</protein>
<evidence type="ECO:0000256" key="8">
    <source>
        <dbReference type="ARBA" id="ARBA00022968"/>
    </source>
</evidence>
<dbReference type="Pfam" id="PF13334">
    <property type="entry name" value="DUF4094"/>
    <property type="match status" value="1"/>
</dbReference>
<dbReference type="PANTHER" id="PTHR11214:SF269">
    <property type="entry name" value="HEXOSYLTRANSFERASE"/>
    <property type="match status" value="1"/>
</dbReference>
<evidence type="ECO:0000256" key="7">
    <source>
        <dbReference type="ARBA" id="ARBA00022692"/>
    </source>
</evidence>
<sequence>MSAKGRVGVGGEMGSRNVVVSRNLAFLLCFSSFLAGILFTNRIWTEPERTKLESEDCNQKLNVENHTSNNSLGQISDTQYDISALDGKISSIKTKLAAAKAEQKSLSSGDTASGNSKRKYFMVIGINTAFSSRKRRDSVRSTWMPQGEERKKLEKEKGIVIRFVIGHSSTAGGILDKAIEAEEMVHGDFLRLEHVEAYLELSAKTKTYFSTAVALWDADFYIKVDDDVHVNLATLGTILAGHRKKPRAYIGCMKSGPVLSKR</sequence>
<keyword evidence="12 13" id="KW-0464">Manganese</keyword>
<dbReference type="Pfam" id="PF01762">
    <property type="entry name" value="Galactosyl_T"/>
    <property type="match status" value="1"/>
</dbReference>
<evidence type="ECO:0000256" key="10">
    <source>
        <dbReference type="ARBA" id="ARBA00023034"/>
    </source>
</evidence>
<accession>A0AAV1SL80</accession>
<evidence type="ECO:0000256" key="13">
    <source>
        <dbReference type="RuleBase" id="RU363063"/>
    </source>
</evidence>
<dbReference type="GO" id="GO:0000139">
    <property type="term" value="C:Golgi membrane"/>
    <property type="evidence" value="ECO:0007669"/>
    <property type="project" value="UniProtKB-SubCell"/>
</dbReference>
<dbReference type="Proteomes" id="UP001314170">
    <property type="component" value="Unassembled WGS sequence"/>
</dbReference>
<comment type="caution">
    <text evidence="15">The sequence shown here is derived from an EMBL/GenBank/DDBJ whole genome shotgun (WGS) entry which is preliminary data.</text>
</comment>
<dbReference type="AlphaFoldDB" id="A0AAV1SL80"/>
<keyword evidence="6" id="KW-0808">Transferase</keyword>
<name>A0AAV1SL80_9ROSI</name>
<keyword evidence="9 13" id="KW-1133">Transmembrane helix</keyword>
<comment type="cofactor">
    <cofactor evidence="1 13">
        <name>Mn(2+)</name>
        <dbReference type="ChEBI" id="CHEBI:29035"/>
    </cofactor>
</comment>
<dbReference type="Gene3D" id="3.90.550.50">
    <property type="match status" value="1"/>
</dbReference>
<evidence type="ECO:0000256" key="4">
    <source>
        <dbReference type="ARBA" id="ARBA00008661"/>
    </source>
</evidence>
<dbReference type="EMBL" id="CAWUPB010001184">
    <property type="protein sequence ID" value="CAK7351265.1"/>
    <property type="molecule type" value="Genomic_DNA"/>
</dbReference>
<keyword evidence="8 13" id="KW-0735">Signal-anchor</keyword>
<proteinExistence type="inferred from homology"/>
<evidence type="ECO:0000256" key="2">
    <source>
        <dbReference type="ARBA" id="ARBA00004323"/>
    </source>
</evidence>
<evidence type="ECO:0000256" key="11">
    <source>
        <dbReference type="ARBA" id="ARBA00023136"/>
    </source>
</evidence>
<dbReference type="GO" id="GO:0008378">
    <property type="term" value="F:galactosyltransferase activity"/>
    <property type="evidence" value="ECO:0007669"/>
    <property type="project" value="TreeGrafter"/>
</dbReference>
<comment type="similarity">
    <text evidence="4 13">Belongs to the glycosyltransferase 31 family.</text>
</comment>
<feature type="domain" description="DUF4094" evidence="14">
    <location>
        <begin position="21"/>
        <end position="101"/>
    </location>
</feature>
<organism evidence="15 16">
    <name type="scientific">Dovyalis caffra</name>
    <dbReference type="NCBI Taxonomy" id="77055"/>
    <lineage>
        <taxon>Eukaryota</taxon>
        <taxon>Viridiplantae</taxon>
        <taxon>Streptophyta</taxon>
        <taxon>Embryophyta</taxon>
        <taxon>Tracheophyta</taxon>
        <taxon>Spermatophyta</taxon>
        <taxon>Magnoliopsida</taxon>
        <taxon>eudicotyledons</taxon>
        <taxon>Gunneridae</taxon>
        <taxon>Pentapetalae</taxon>
        <taxon>rosids</taxon>
        <taxon>fabids</taxon>
        <taxon>Malpighiales</taxon>
        <taxon>Salicaceae</taxon>
        <taxon>Flacourtieae</taxon>
        <taxon>Dovyalis</taxon>
    </lineage>
</organism>
<evidence type="ECO:0000256" key="6">
    <source>
        <dbReference type="ARBA" id="ARBA00022679"/>
    </source>
</evidence>
<evidence type="ECO:0000259" key="14">
    <source>
        <dbReference type="Pfam" id="PF13334"/>
    </source>
</evidence>
<evidence type="ECO:0000313" key="15">
    <source>
        <dbReference type="EMBL" id="CAK7351265.1"/>
    </source>
</evidence>
<comment type="subcellular location">
    <subcellularLocation>
        <location evidence="2 13">Golgi apparatus membrane</location>
        <topology evidence="2 13">Single-pass type II membrane protein</topology>
    </subcellularLocation>
</comment>
<reference evidence="15 16" key="1">
    <citation type="submission" date="2024-01" db="EMBL/GenBank/DDBJ databases">
        <authorList>
            <person name="Waweru B."/>
        </authorList>
    </citation>
    <scope>NUCLEOTIDE SEQUENCE [LARGE SCALE GENOMIC DNA]</scope>
</reference>
<evidence type="ECO:0000256" key="9">
    <source>
        <dbReference type="ARBA" id="ARBA00022989"/>
    </source>
</evidence>
<evidence type="ECO:0000256" key="5">
    <source>
        <dbReference type="ARBA" id="ARBA00022676"/>
    </source>
</evidence>
<evidence type="ECO:0000313" key="16">
    <source>
        <dbReference type="Proteomes" id="UP001314170"/>
    </source>
</evidence>